<accession>A0A426ZIX7</accession>
<sequence length="92" mass="10148">MRGWQWLLQRRGGSGCVAATRAVNGGCSWLRKDNDYRQEEAAGASAFGVAVAAGEMAVARNNYCRWRLELAAAIVKKVGGWLRLQVDYDSKK</sequence>
<dbReference type="AlphaFoldDB" id="A0A426ZIX7"/>
<protein>
    <submittedName>
        <fullName evidence="1">Uncharacterized protein</fullName>
    </submittedName>
</protein>
<name>A0A426ZIX7_ENSVE</name>
<dbReference type="Proteomes" id="UP000287651">
    <property type="component" value="Unassembled WGS sequence"/>
</dbReference>
<gene>
    <name evidence="1" type="ORF">B296_00028536</name>
</gene>
<evidence type="ECO:0000313" key="1">
    <source>
        <dbReference type="EMBL" id="RRT63864.1"/>
    </source>
</evidence>
<proteinExistence type="predicted"/>
<comment type="caution">
    <text evidence="1">The sequence shown here is derived from an EMBL/GenBank/DDBJ whole genome shotgun (WGS) entry which is preliminary data.</text>
</comment>
<organism evidence="1 2">
    <name type="scientific">Ensete ventricosum</name>
    <name type="common">Abyssinian banana</name>
    <name type="synonym">Musa ensete</name>
    <dbReference type="NCBI Taxonomy" id="4639"/>
    <lineage>
        <taxon>Eukaryota</taxon>
        <taxon>Viridiplantae</taxon>
        <taxon>Streptophyta</taxon>
        <taxon>Embryophyta</taxon>
        <taxon>Tracheophyta</taxon>
        <taxon>Spermatophyta</taxon>
        <taxon>Magnoliopsida</taxon>
        <taxon>Liliopsida</taxon>
        <taxon>Zingiberales</taxon>
        <taxon>Musaceae</taxon>
        <taxon>Ensete</taxon>
    </lineage>
</organism>
<reference evidence="1 2" key="1">
    <citation type="journal article" date="2014" name="Agronomy (Basel)">
        <title>A Draft Genome Sequence for Ensete ventricosum, the Drought-Tolerant Tree Against Hunger.</title>
        <authorList>
            <person name="Harrison J."/>
            <person name="Moore K.A."/>
            <person name="Paszkiewicz K."/>
            <person name="Jones T."/>
            <person name="Grant M."/>
            <person name="Ambacheew D."/>
            <person name="Muzemil S."/>
            <person name="Studholme D.J."/>
        </authorList>
    </citation>
    <scope>NUCLEOTIDE SEQUENCE [LARGE SCALE GENOMIC DNA]</scope>
</reference>
<dbReference type="EMBL" id="AMZH03006429">
    <property type="protein sequence ID" value="RRT63864.1"/>
    <property type="molecule type" value="Genomic_DNA"/>
</dbReference>
<evidence type="ECO:0000313" key="2">
    <source>
        <dbReference type="Proteomes" id="UP000287651"/>
    </source>
</evidence>